<feature type="compositionally biased region" description="Basic residues" evidence="1">
    <location>
        <begin position="100"/>
        <end position="113"/>
    </location>
</feature>
<feature type="compositionally biased region" description="Polar residues" evidence="1">
    <location>
        <begin position="27"/>
        <end position="36"/>
    </location>
</feature>
<dbReference type="RefSeq" id="XP_019033360.1">
    <property type="nucleotide sequence ID" value="XM_019174308.1"/>
</dbReference>
<dbReference type="EMBL" id="AWGH01000005">
    <property type="protein sequence ID" value="ODO03309.1"/>
    <property type="molecule type" value="Genomic_DNA"/>
</dbReference>
<reference evidence="2 3" key="1">
    <citation type="submission" date="2016-06" db="EMBL/GenBank/DDBJ databases">
        <title>Evolution of pathogenesis and genome organization in the Tremellales.</title>
        <authorList>
            <person name="Cuomo C."/>
            <person name="Litvintseva A."/>
            <person name="Heitman J."/>
            <person name="Chen Y."/>
            <person name="Sun S."/>
            <person name="Springer D."/>
            <person name="Dromer F."/>
            <person name="Young S."/>
            <person name="Zeng Q."/>
            <person name="Chapman S."/>
            <person name="Gujja S."/>
            <person name="Saif S."/>
            <person name="Birren B."/>
        </authorList>
    </citation>
    <scope>NUCLEOTIDE SEQUENCE [LARGE SCALE GENOMIC DNA]</scope>
    <source>
        <strain evidence="2 3">CBS 7118</strain>
    </source>
</reference>
<keyword evidence="3" id="KW-1185">Reference proteome</keyword>
<comment type="caution">
    <text evidence="2">The sequence shown here is derived from an EMBL/GenBank/DDBJ whole genome shotgun (WGS) entry which is preliminary data.</text>
</comment>
<dbReference type="GeneID" id="30191366"/>
<evidence type="ECO:0000313" key="2">
    <source>
        <dbReference type="EMBL" id="ODO03309.1"/>
    </source>
</evidence>
<protein>
    <submittedName>
        <fullName evidence="2">Uncharacterized protein</fullName>
    </submittedName>
</protein>
<evidence type="ECO:0000256" key="1">
    <source>
        <dbReference type="SAM" id="MobiDB-lite"/>
    </source>
</evidence>
<gene>
    <name evidence="2" type="ORF">L198_02153</name>
</gene>
<dbReference type="OrthoDB" id="10570284at2759"/>
<feature type="compositionally biased region" description="Basic and acidic residues" evidence="1">
    <location>
        <begin position="148"/>
        <end position="160"/>
    </location>
</feature>
<feature type="region of interest" description="Disordered" evidence="1">
    <location>
        <begin position="138"/>
        <end position="160"/>
    </location>
</feature>
<dbReference type="Proteomes" id="UP000094819">
    <property type="component" value="Unassembled WGS sequence"/>
</dbReference>
<feature type="compositionally biased region" description="Acidic residues" evidence="1">
    <location>
        <begin position="40"/>
        <end position="52"/>
    </location>
</feature>
<evidence type="ECO:0000313" key="3">
    <source>
        <dbReference type="Proteomes" id="UP000094819"/>
    </source>
</evidence>
<name>A0A1E3JR06_9TREE</name>
<accession>A0A1E3JR06</accession>
<proteinExistence type="predicted"/>
<sequence>MDDPSLDGPASLVRALAAWAEEDEQLQDTLMRSSPIQPVVEEDEDEDDEDEVTPSPADFREFQGDAGLGRRSKKRGQSGVAPTQNSQLKVEGGMSQPGVVKKRGRPKTSKKRKQPDGTLAPLGEDELLPAARSKKCKYFGRAVGEEPEVPRDDTDWRDWE</sequence>
<dbReference type="AlphaFoldDB" id="A0A1E3JR06"/>
<feature type="region of interest" description="Disordered" evidence="1">
    <location>
        <begin position="25"/>
        <end position="126"/>
    </location>
</feature>
<organism evidence="2 3">
    <name type="scientific">Cryptococcus wingfieldii CBS 7118</name>
    <dbReference type="NCBI Taxonomy" id="1295528"/>
    <lineage>
        <taxon>Eukaryota</taxon>
        <taxon>Fungi</taxon>
        <taxon>Dikarya</taxon>
        <taxon>Basidiomycota</taxon>
        <taxon>Agaricomycotina</taxon>
        <taxon>Tremellomycetes</taxon>
        <taxon>Tremellales</taxon>
        <taxon>Cryptococcaceae</taxon>
        <taxon>Cryptococcus</taxon>
    </lineage>
</organism>